<dbReference type="KEGG" id="acin:CBP34_08755"/>
<protein>
    <recommendedName>
        <fullName evidence="3">DUF465 domain-containing protein</fullName>
    </recommendedName>
</protein>
<gene>
    <name evidence="1" type="ORF">CBP34_08755</name>
</gene>
<dbReference type="AlphaFoldDB" id="A0A240U863"/>
<dbReference type="Pfam" id="PF04325">
    <property type="entry name" value="DUF465"/>
    <property type="match status" value="1"/>
</dbReference>
<name>A0A240U863_9BURK</name>
<dbReference type="InterPro" id="IPR007420">
    <property type="entry name" value="DUF465"/>
</dbReference>
<reference evidence="1 2" key="1">
    <citation type="submission" date="2017-05" db="EMBL/GenBank/DDBJ databases">
        <title>Polyphasic characterization of four soil-derived phenanthrene-degrading Acidovorax strains and proposal of Acidovorax phenanthrenivorans sp. nov.</title>
        <authorList>
            <person name="Singleton D.R."/>
            <person name="Lee J."/>
            <person name="Dickey A.N."/>
            <person name="Stroud A."/>
            <person name="Scholl E.H."/>
            <person name="Wright F.A."/>
            <person name="Aitken M.D."/>
        </authorList>
    </citation>
    <scope>NUCLEOTIDE SEQUENCE [LARGE SCALE GENOMIC DNA]</scope>
    <source>
        <strain evidence="1">NA3</strain>
    </source>
</reference>
<accession>A0A240U863</accession>
<evidence type="ECO:0000313" key="1">
    <source>
        <dbReference type="EMBL" id="ART53587.1"/>
    </source>
</evidence>
<dbReference type="RefSeq" id="WP_094099118.1">
    <property type="nucleotide sequence ID" value="NZ_CP021361.1"/>
</dbReference>
<organism evidence="1 2">
    <name type="scientific">Acidovorax carolinensis</name>
    <dbReference type="NCBI Taxonomy" id="553814"/>
    <lineage>
        <taxon>Bacteria</taxon>
        <taxon>Pseudomonadati</taxon>
        <taxon>Pseudomonadota</taxon>
        <taxon>Betaproteobacteria</taxon>
        <taxon>Burkholderiales</taxon>
        <taxon>Comamonadaceae</taxon>
        <taxon>Acidovorax</taxon>
    </lineage>
</organism>
<evidence type="ECO:0008006" key="3">
    <source>
        <dbReference type="Google" id="ProtNLM"/>
    </source>
</evidence>
<dbReference type="Gene3D" id="6.10.280.50">
    <property type="match status" value="1"/>
</dbReference>
<proteinExistence type="predicted"/>
<sequence length="67" mass="7867">MKSNHHSLPRQMIDLRIAHADLDARIDQGTLQGMPDDFLVRRLKKRRLALRDEIDRLERALQPQEPA</sequence>
<dbReference type="InterPro" id="IPR038444">
    <property type="entry name" value="DUF465_sf"/>
</dbReference>
<keyword evidence="2" id="KW-1185">Reference proteome</keyword>
<dbReference type="Proteomes" id="UP000194432">
    <property type="component" value="Chromosome 1"/>
</dbReference>
<evidence type="ECO:0000313" key="2">
    <source>
        <dbReference type="Proteomes" id="UP000194432"/>
    </source>
</evidence>
<dbReference type="EMBL" id="CP021361">
    <property type="protein sequence ID" value="ART53587.1"/>
    <property type="molecule type" value="Genomic_DNA"/>
</dbReference>